<organism evidence="2 3">
    <name type="scientific">Oryza sativa subsp. japonica</name>
    <name type="common">Rice</name>
    <dbReference type="NCBI Taxonomy" id="39947"/>
    <lineage>
        <taxon>Eukaryota</taxon>
        <taxon>Viridiplantae</taxon>
        <taxon>Streptophyta</taxon>
        <taxon>Embryophyta</taxon>
        <taxon>Tracheophyta</taxon>
        <taxon>Spermatophyta</taxon>
        <taxon>Magnoliopsida</taxon>
        <taxon>Liliopsida</taxon>
        <taxon>Poales</taxon>
        <taxon>Poaceae</taxon>
        <taxon>BOP clade</taxon>
        <taxon>Oryzoideae</taxon>
        <taxon>Oryzeae</taxon>
        <taxon>Oryzinae</taxon>
        <taxon>Oryza</taxon>
        <taxon>Oryza sativa</taxon>
    </lineage>
</organism>
<feature type="region of interest" description="Disordered" evidence="1">
    <location>
        <begin position="49"/>
        <end position="98"/>
    </location>
</feature>
<name>Q8H3G3_ORYSJ</name>
<evidence type="ECO:0000256" key="1">
    <source>
        <dbReference type="SAM" id="MobiDB-lite"/>
    </source>
</evidence>
<dbReference type="Proteomes" id="UP000000763">
    <property type="component" value="Chromosome 7"/>
</dbReference>
<reference evidence="3" key="2">
    <citation type="journal article" date="2008" name="Nucleic Acids Res.">
        <title>The rice annotation project database (RAP-DB): 2008 update.</title>
        <authorList>
            <consortium name="The rice annotation project (RAP)"/>
        </authorList>
    </citation>
    <scope>GENOME REANNOTATION</scope>
    <source>
        <strain evidence="3">cv. Nipponbare</strain>
    </source>
</reference>
<feature type="region of interest" description="Disordered" evidence="1">
    <location>
        <begin position="1"/>
        <end position="37"/>
    </location>
</feature>
<reference evidence="3" key="1">
    <citation type="journal article" date="2005" name="Nature">
        <title>The map-based sequence of the rice genome.</title>
        <authorList>
            <consortium name="International rice genome sequencing project (IRGSP)"/>
            <person name="Matsumoto T."/>
            <person name="Wu J."/>
            <person name="Kanamori H."/>
            <person name="Katayose Y."/>
            <person name="Fujisawa M."/>
            <person name="Namiki N."/>
            <person name="Mizuno H."/>
            <person name="Yamamoto K."/>
            <person name="Antonio B.A."/>
            <person name="Baba T."/>
            <person name="Sakata K."/>
            <person name="Nagamura Y."/>
            <person name="Aoki H."/>
            <person name="Arikawa K."/>
            <person name="Arita K."/>
            <person name="Bito T."/>
            <person name="Chiden Y."/>
            <person name="Fujitsuka N."/>
            <person name="Fukunaka R."/>
            <person name="Hamada M."/>
            <person name="Harada C."/>
            <person name="Hayashi A."/>
            <person name="Hijishita S."/>
            <person name="Honda M."/>
            <person name="Hosokawa S."/>
            <person name="Ichikawa Y."/>
            <person name="Idonuma A."/>
            <person name="Iijima M."/>
            <person name="Ikeda M."/>
            <person name="Ikeno M."/>
            <person name="Ito K."/>
            <person name="Ito S."/>
            <person name="Ito T."/>
            <person name="Ito Y."/>
            <person name="Ito Y."/>
            <person name="Iwabuchi A."/>
            <person name="Kamiya K."/>
            <person name="Karasawa W."/>
            <person name="Kurita K."/>
            <person name="Katagiri S."/>
            <person name="Kikuta A."/>
            <person name="Kobayashi H."/>
            <person name="Kobayashi N."/>
            <person name="Machita K."/>
            <person name="Maehara T."/>
            <person name="Masukawa M."/>
            <person name="Mizubayashi T."/>
            <person name="Mukai Y."/>
            <person name="Nagasaki H."/>
            <person name="Nagata Y."/>
            <person name="Naito S."/>
            <person name="Nakashima M."/>
            <person name="Nakama Y."/>
            <person name="Nakamichi Y."/>
            <person name="Nakamura M."/>
            <person name="Meguro A."/>
            <person name="Negishi M."/>
            <person name="Ohta I."/>
            <person name="Ohta T."/>
            <person name="Okamoto M."/>
            <person name="Ono N."/>
            <person name="Saji S."/>
            <person name="Sakaguchi M."/>
            <person name="Sakai K."/>
            <person name="Shibata M."/>
            <person name="Shimokawa T."/>
            <person name="Song J."/>
            <person name="Takazaki Y."/>
            <person name="Terasawa K."/>
            <person name="Tsugane M."/>
            <person name="Tsuji K."/>
            <person name="Ueda S."/>
            <person name="Waki K."/>
            <person name="Yamagata H."/>
            <person name="Yamamoto M."/>
            <person name="Yamamoto S."/>
            <person name="Yamane H."/>
            <person name="Yoshiki S."/>
            <person name="Yoshihara R."/>
            <person name="Yukawa K."/>
            <person name="Zhong H."/>
            <person name="Yano M."/>
            <person name="Yuan Q."/>
            <person name="Ouyang S."/>
            <person name="Liu J."/>
            <person name="Jones K.M."/>
            <person name="Gansberger K."/>
            <person name="Moffat K."/>
            <person name="Hill J."/>
            <person name="Bera J."/>
            <person name="Fadrosh D."/>
            <person name="Jin S."/>
            <person name="Johri S."/>
            <person name="Kim M."/>
            <person name="Overton L."/>
            <person name="Reardon M."/>
            <person name="Tsitrin T."/>
            <person name="Vuong H."/>
            <person name="Weaver B."/>
            <person name="Ciecko A."/>
            <person name="Tallon L."/>
            <person name="Jackson J."/>
            <person name="Pai G."/>
            <person name="Aken S.V."/>
            <person name="Utterback T."/>
            <person name="Reidmuller S."/>
            <person name="Feldblyum T."/>
            <person name="Hsiao J."/>
            <person name="Zismann V."/>
            <person name="Iobst S."/>
            <person name="de Vazeille A.R."/>
            <person name="Buell C.R."/>
            <person name="Ying K."/>
            <person name="Li Y."/>
            <person name="Lu T."/>
            <person name="Huang Y."/>
            <person name="Zhao Q."/>
            <person name="Feng Q."/>
            <person name="Zhang L."/>
            <person name="Zhu J."/>
            <person name="Weng Q."/>
            <person name="Mu J."/>
            <person name="Lu Y."/>
            <person name="Fan D."/>
            <person name="Liu Y."/>
            <person name="Guan J."/>
            <person name="Zhang Y."/>
            <person name="Yu S."/>
            <person name="Liu X."/>
            <person name="Zhang Y."/>
            <person name="Hong G."/>
            <person name="Han B."/>
            <person name="Choisne N."/>
            <person name="Demange N."/>
            <person name="Orjeda G."/>
            <person name="Samain S."/>
            <person name="Cattolico L."/>
            <person name="Pelletier E."/>
            <person name="Couloux A."/>
            <person name="Segurens B."/>
            <person name="Wincker P."/>
            <person name="D'Hont A."/>
            <person name="Scarpelli C."/>
            <person name="Weissenbach J."/>
            <person name="Salanoubat M."/>
            <person name="Quetier F."/>
            <person name="Yu Y."/>
            <person name="Kim H.R."/>
            <person name="Rambo T."/>
            <person name="Currie J."/>
            <person name="Collura K."/>
            <person name="Luo M."/>
            <person name="Yang T."/>
            <person name="Ammiraju J.S.S."/>
            <person name="Engler F."/>
            <person name="Soderlund C."/>
            <person name="Wing R.A."/>
            <person name="Palmer L.E."/>
            <person name="de la Bastide M."/>
            <person name="Spiegel L."/>
            <person name="Nascimento L."/>
            <person name="Zutavern T."/>
            <person name="O'Shaughnessy A."/>
            <person name="Dike S."/>
            <person name="Dedhia N."/>
            <person name="Preston R."/>
            <person name="Balija V."/>
            <person name="McCombie W.R."/>
            <person name="Chow T."/>
            <person name="Chen H."/>
            <person name="Chung M."/>
            <person name="Chen C."/>
            <person name="Shaw J."/>
            <person name="Wu H."/>
            <person name="Hsiao K."/>
            <person name="Chao Y."/>
            <person name="Chu M."/>
            <person name="Cheng C."/>
            <person name="Hour A."/>
            <person name="Lee P."/>
            <person name="Lin S."/>
            <person name="Lin Y."/>
            <person name="Liou J."/>
            <person name="Liu S."/>
            <person name="Hsing Y."/>
            <person name="Raghuvanshi S."/>
            <person name="Mohanty A."/>
            <person name="Bharti A.K."/>
            <person name="Gaur A."/>
            <person name="Gupta V."/>
            <person name="Kumar D."/>
            <person name="Ravi V."/>
            <person name="Vij S."/>
            <person name="Kapur A."/>
            <person name="Khurana P."/>
            <person name="Khurana P."/>
            <person name="Khurana J.P."/>
            <person name="Tyagi A.K."/>
            <person name="Gaikwad K."/>
            <person name="Singh A."/>
            <person name="Dalal V."/>
            <person name="Srivastava S."/>
            <person name="Dixit A."/>
            <person name="Pal A.K."/>
            <person name="Ghazi I.A."/>
            <person name="Yadav M."/>
            <person name="Pandit A."/>
            <person name="Bhargava A."/>
            <person name="Sureshbabu K."/>
            <person name="Batra K."/>
            <person name="Sharma T.R."/>
            <person name="Mohapatra T."/>
            <person name="Singh N.K."/>
            <person name="Messing J."/>
            <person name="Nelson A.B."/>
            <person name="Fuks G."/>
            <person name="Kavchok S."/>
            <person name="Keizer G."/>
            <person name="Linton E."/>
            <person name="Llaca V."/>
            <person name="Song R."/>
            <person name="Tanyolac B."/>
            <person name="Young S."/>
            <person name="Ho-Il K."/>
            <person name="Hahn J.H."/>
            <person name="Sangsakoo G."/>
            <person name="Vanavichit A."/>
            <person name="de Mattos Luiz.A.T."/>
            <person name="Zimmer P.D."/>
            <person name="Malone G."/>
            <person name="Dellagostin O."/>
            <person name="de Oliveira A.C."/>
            <person name="Bevan M."/>
            <person name="Bancroft I."/>
            <person name="Minx P."/>
            <person name="Cordum H."/>
            <person name="Wilson R."/>
            <person name="Cheng Z."/>
            <person name="Jin W."/>
            <person name="Jiang J."/>
            <person name="Leong S.A."/>
            <person name="Iwama H."/>
            <person name="Gojobori T."/>
            <person name="Itoh T."/>
            <person name="Niimura Y."/>
            <person name="Fujii Y."/>
            <person name="Habara T."/>
            <person name="Sakai H."/>
            <person name="Sato Y."/>
            <person name="Wilson G."/>
            <person name="Kumar K."/>
            <person name="McCouch S."/>
            <person name="Juretic N."/>
            <person name="Hoen D."/>
            <person name="Wright S."/>
            <person name="Bruskiewich R."/>
            <person name="Bureau T."/>
            <person name="Miyao A."/>
            <person name="Hirochika H."/>
            <person name="Nishikawa T."/>
            <person name="Kadowaki K."/>
            <person name="Sugiura M."/>
            <person name="Burr B."/>
            <person name="Sasaki T."/>
        </authorList>
    </citation>
    <scope>NUCLEOTIDE SEQUENCE [LARGE SCALE GENOMIC DNA]</scope>
    <source>
        <strain evidence="3">cv. Nipponbare</strain>
    </source>
</reference>
<sequence>MPRCHRSSPPGKPGDKQGWRWRGQNPTTLHLQRGGSDAKLRKLSVNFGMGGVGLSRRPTATGRQRRRPRDACVGGSKRPVLEATTADEKEVDAADYSG</sequence>
<evidence type="ECO:0000313" key="3">
    <source>
        <dbReference type="Proteomes" id="UP000000763"/>
    </source>
</evidence>
<accession>Q8H3G3</accession>
<dbReference type="AlphaFoldDB" id="Q8H3G3"/>
<protein>
    <submittedName>
        <fullName evidence="2">Uncharacterized protein</fullName>
    </submittedName>
</protein>
<gene>
    <name evidence="2" type="primary">OSJNBb0062D12.127</name>
</gene>
<evidence type="ECO:0000313" key="2">
    <source>
        <dbReference type="EMBL" id="BAC16710.1"/>
    </source>
</evidence>
<proteinExistence type="predicted"/>
<dbReference type="EMBL" id="AP005127">
    <property type="protein sequence ID" value="BAC16710.1"/>
    <property type="molecule type" value="Genomic_DNA"/>
</dbReference>